<evidence type="ECO:0000256" key="1">
    <source>
        <dbReference type="SAM" id="MobiDB-lite"/>
    </source>
</evidence>
<feature type="compositionally biased region" description="Basic and acidic residues" evidence="1">
    <location>
        <begin position="293"/>
        <end position="307"/>
    </location>
</feature>
<protein>
    <submittedName>
        <fullName evidence="3">Uncharacterized protein</fullName>
    </submittedName>
</protein>
<feature type="region of interest" description="Disordered" evidence="1">
    <location>
        <begin position="292"/>
        <end position="312"/>
    </location>
</feature>
<organism evidence="3 4">
    <name type="scientific">Engelhardtia mirabilis</name>
    <dbReference type="NCBI Taxonomy" id="2528011"/>
    <lineage>
        <taxon>Bacteria</taxon>
        <taxon>Pseudomonadati</taxon>
        <taxon>Planctomycetota</taxon>
        <taxon>Planctomycetia</taxon>
        <taxon>Planctomycetia incertae sedis</taxon>
        <taxon>Engelhardtia</taxon>
    </lineage>
</organism>
<keyword evidence="4" id="KW-1185">Reference proteome</keyword>
<dbReference type="EMBL" id="CP036287">
    <property type="protein sequence ID" value="QDU67134.1"/>
    <property type="molecule type" value="Genomic_DNA"/>
</dbReference>
<accession>A0A518BJI7</accession>
<evidence type="ECO:0000313" key="4">
    <source>
        <dbReference type="Proteomes" id="UP000316921"/>
    </source>
</evidence>
<gene>
    <name evidence="3" type="ORF">Pla133_22120</name>
</gene>
<keyword evidence="2" id="KW-0732">Signal</keyword>
<dbReference type="KEGG" id="pbap:Pla133_22120"/>
<sequence length="344" mass="37774" precursor="true">MVARLTTVFLASSLSVLAGTKCGMALQQQPNADIQTKGVQTEIAGENEVQLLAEYKAALSKLDGRLAKKVADEEAKALRQRRADDLAQLSAVADHLDDWATANQTSPPLTPWHPVGVSVTTARLSEILHDHKSKVEKARVKYIKGQILQLSEQLKLVLQAQEVAREAGDTQLYLATGQEASVFKDQIDFKNRQLEGLEGQLVLVFNGYRPSIFLNGEEILQSMAEEGVFAWRSDSLRFFPGDLLTFQLSSPWVYRSLRATIVLEGGERIDLDRSHLRFLSIDDASIASASHVSDGEVPKRGRVDDKQSGNLPSAWMSLGMPDDASEWIGLPDSDTSYALGCVLP</sequence>
<feature type="signal peptide" evidence="2">
    <location>
        <begin position="1"/>
        <end position="18"/>
    </location>
</feature>
<dbReference type="AlphaFoldDB" id="A0A518BJI7"/>
<reference evidence="3 4" key="1">
    <citation type="submission" date="2019-02" db="EMBL/GenBank/DDBJ databases">
        <title>Deep-cultivation of Planctomycetes and their phenomic and genomic characterization uncovers novel biology.</title>
        <authorList>
            <person name="Wiegand S."/>
            <person name="Jogler M."/>
            <person name="Boedeker C."/>
            <person name="Pinto D."/>
            <person name="Vollmers J."/>
            <person name="Rivas-Marin E."/>
            <person name="Kohn T."/>
            <person name="Peeters S.H."/>
            <person name="Heuer A."/>
            <person name="Rast P."/>
            <person name="Oberbeckmann S."/>
            <person name="Bunk B."/>
            <person name="Jeske O."/>
            <person name="Meyerdierks A."/>
            <person name="Storesund J.E."/>
            <person name="Kallscheuer N."/>
            <person name="Luecker S."/>
            <person name="Lage O.M."/>
            <person name="Pohl T."/>
            <person name="Merkel B.J."/>
            <person name="Hornburger P."/>
            <person name="Mueller R.-W."/>
            <person name="Bruemmer F."/>
            <person name="Labrenz M."/>
            <person name="Spormann A.M."/>
            <person name="Op den Camp H."/>
            <person name="Overmann J."/>
            <person name="Amann R."/>
            <person name="Jetten M.S.M."/>
            <person name="Mascher T."/>
            <person name="Medema M.H."/>
            <person name="Devos D.P."/>
            <person name="Kaster A.-K."/>
            <person name="Ovreas L."/>
            <person name="Rohde M."/>
            <person name="Galperin M.Y."/>
            <person name="Jogler C."/>
        </authorList>
    </citation>
    <scope>NUCLEOTIDE SEQUENCE [LARGE SCALE GENOMIC DNA]</scope>
    <source>
        <strain evidence="3 4">Pla133</strain>
    </source>
</reference>
<evidence type="ECO:0000313" key="3">
    <source>
        <dbReference type="EMBL" id="QDU67134.1"/>
    </source>
</evidence>
<feature type="chain" id="PRO_5022235601" evidence="2">
    <location>
        <begin position="19"/>
        <end position="344"/>
    </location>
</feature>
<evidence type="ECO:0000256" key="2">
    <source>
        <dbReference type="SAM" id="SignalP"/>
    </source>
</evidence>
<proteinExistence type="predicted"/>
<dbReference type="Proteomes" id="UP000316921">
    <property type="component" value="Chromosome"/>
</dbReference>
<name>A0A518BJI7_9BACT</name>